<dbReference type="Proteomes" id="UP000814140">
    <property type="component" value="Unassembled WGS sequence"/>
</dbReference>
<protein>
    <submittedName>
        <fullName evidence="1">Uncharacterized protein</fullName>
    </submittedName>
</protein>
<accession>A0ACB8SHH5</accession>
<evidence type="ECO:0000313" key="1">
    <source>
        <dbReference type="EMBL" id="KAI0055880.1"/>
    </source>
</evidence>
<organism evidence="1 2">
    <name type="scientific">Artomyces pyxidatus</name>
    <dbReference type="NCBI Taxonomy" id="48021"/>
    <lineage>
        <taxon>Eukaryota</taxon>
        <taxon>Fungi</taxon>
        <taxon>Dikarya</taxon>
        <taxon>Basidiomycota</taxon>
        <taxon>Agaricomycotina</taxon>
        <taxon>Agaricomycetes</taxon>
        <taxon>Russulales</taxon>
        <taxon>Auriscalpiaceae</taxon>
        <taxon>Artomyces</taxon>
    </lineage>
</organism>
<proteinExistence type="predicted"/>
<reference evidence="1" key="2">
    <citation type="journal article" date="2022" name="New Phytol.">
        <title>Evolutionary transition to the ectomycorrhizal habit in the genomes of a hyperdiverse lineage of mushroom-forming fungi.</title>
        <authorList>
            <person name="Looney B."/>
            <person name="Miyauchi S."/>
            <person name="Morin E."/>
            <person name="Drula E."/>
            <person name="Courty P.E."/>
            <person name="Kohler A."/>
            <person name="Kuo A."/>
            <person name="LaButti K."/>
            <person name="Pangilinan J."/>
            <person name="Lipzen A."/>
            <person name="Riley R."/>
            <person name="Andreopoulos W."/>
            <person name="He G."/>
            <person name="Johnson J."/>
            <person name="Nolan M."/>
            <person name="Tritt A."/>
            <person name="Barry K.W."/>
            <person name="Grigoriev I.V."/>
            <person name="Nagy L.G."/>
            <person name="Hibbett D."/>
            <person name="Henrissat B."/>
            <person name="Matheny P.B."/>
            <person name="Labbe J."/>
            <person name="Martin F.M."/>
        </authorList>
    </citation>
    <scope>NUCLEOTIDE SEQUENCE</scope>
    <source>
        <strain evidence="1">HHB10654</strain>
    </source>
</reference>
<keyword evidence="2" id="KW-1185">Reference proteome</keyword>
<name>A0ACB8SHH5_9AGAM</name>
<comment type="caution">
    <text evidence="1">The sequence shown here is derived from an EMBL/GenBank/DDBJ whole genome shotgun (WGS) entry which is preliminary data.</text>
</comment>
<sequence length="134" mass="15241">MRLIVFEKMEPLIDFHGKEFMTAWVECVKCDYALCVAGIEHREPSLANLMVRVTHTPGGDKLVSGVLNDWDLSNVRGISEHIGFERTDAFPFQALELLGRNNWNSQIERMNHHDLEALMVLPWVFLGMNGETAA</sequence>
<reference evidence="1" key="1">
    <citation type="submission" date="2021-03" db="EMBL/GenBank/DDBJ databases">
        <authorList>
            <consortium name="DOE Joint Genome Institute"/>
            <person name="Ahrendt S."/>
            <person name="Looney B.P."/>
            <person name="Miyauchi S."/>
            <person name="Morin E."/>
            <person name="Drula E."/>
            <person name="Courty P.E."/>
            <person name="Chicoki N."/>
            <person name="Fauchery L."/>
            <person name="Kohler A."/>
            <person name="Kuo A."/>
            <person name="Labutti K."/>
            <person name="Pangilinan J."/>
            <person name="Lipzen A."/>
            <person name="Riley R."/>
            <person name="Andreopoulos W."/>
            <person name="He G."/>
            <person name="Johnson J."/>
            <person name="Barry K.W."/>
            <person name="Grigoriev I.V."/>
            <person name="Nagy L."/>
            <person name="Hibbett D."/>
            <person name="Henrissat B."/>
            <person name="Matheny P.B."/>
            <person name="Labbe J."/>
            <person name="Martin F."/>
        </authorList>
    </citation>
    <scope>NUCLEOTIDE SEQUENCE</scope>
    <source>
        <strain evidence="1">HHB10654</strain>
    </source>
</reference>
<evidence type="ECO:0000313" key="2">
    <source>
        <dbReference type="Proteomes" id="UP000814140"/>
    </source>
</evidence>
<gene>
    <name evidence="1" type="ORF">BV25DRAFT_1718714</name>
</gene>
<dbReference type="EMBL" id="MU277276">
    <property type="protein sequence ID" value="KAI0055880.1"/>
    <property type="molecule type" value="Genomic_DNA"/>
</dbReference>